<accession>A0A9C6XRG0</accession>
<dbReference type="RefSeq" id="XP_052128308.1">
    <property type="nucleotide sequence ID" value="XM_052272348.1"/>
</dbReference>
<dbReference type="Proteomes" id="UP000504606">
    <property type="component" value="Unplaced"/>
</dbReference>
<evidence type="ECO:0000313" key="2">
    <source>
        <dbReference type="RefSeq" id="XP_052128308.1"/>
    </source>
</evidence>
<reference evidence="2" key="1">
    <citation type="submission" date="2025-08" db="UniProtKB">
        <authorList>
            <consortium name="RefSeq"/>
        </authorList>
    </citation>
    <scope>IDENTIFICATION</scope>
    <source>
        <tissue evidence="2">Whole organism</tissue>
    </source>
</reference>
<sequence>MGQWAITSRLSICSGSRSRSGAFILVTALLCQKSIHGKALNTVYGPYTAYTERFYNCERDNLPDQWHLRTTHFNPLKPREVQLLTGNLTVEEPIDDSCCGLKVILDTRSNNQWKENAFIFAYKSNVCRTIKENMPGFYNLFFKKEVNGACVKPGVYQVNNAPIEWIFPNVPIMPYGQYRFRLMVHKPDHLIACIVVECRLVPKH</sequence>
<gene>
    <name evidence="2" type="primary">LOC113211474</name>
</gene>
<dbReference type="GeneID" id="113211474"/>
<evidence type="ECO:0000313" key="1">
    <source>
        <dbReference type="Proteomes" id="UP000504606"/>
    </source>
</evidence>
<dbReference type="KEGG" id="foc:113211474"/>
<keyword evidence="1" id="KW-1185">Reference proteome</keyword>
<name>A0A9C6XRG0_FRAOC</name>
<dbReference type="AlphaFoldDB" id="A0A9C6XRG0"/>
<protein>
    <submittedName>
        <fullName evidence="2">Uncharacterized protein LOC113211474 isoform X1</fullName>
    </submittedName>
</protein>
<organism evidence="1 2">
    <name type="scientific">Frankliniella occidentalis</name>
    <name type="common">Western flower thrips</name>
    <name type="synonym">Euthrips occidentalis</name>
    <dbReference type="NCBI Taxonomy" id="133901"/>
    <lineage>
        <taxon>Eukaryota</taxon>
        <taxon>Metazoa</taxon>
        <taxon>Ecdysozoa</taxon>
        <taxon>Arthropoda</taxon>
        <taxon>Hexapoda</taxon>
        <taxon>Insecta</taxon>
        <taxon>Pterygota</taxon>
        <taxon>Neoptera</taxon>
        <taxon>Paraneoptera</taxon>
        <taxon>Thysanoptera</taxon>
        <taxon>Terebrantia</taxon>
        <taxon>Thripoidea</taxon>
        <taxon>Thripidae</taxon>
        <taxon>Frankliniella</taxon>
    </lineage>
</organism>
<proteinExistence type="predicted"/>